<sequence length="1610" mass="181789">MTNTTNQSTSGGGTANQSQNPSNSSGSGNPANSGNIQNSTTISPLPSSKRNIDPAHHIFFPTSDSLKDESRPRRTHNPDAVIPFLKRLSVEEKCERNRKIEQDNRRRLNEMIEHQSGSRPNPPSPSASFISLSEPELTQLARDKTLFERVKSNLAAESLAYIQRKVEELKLVVLGKRSRGSLPDELDGMLDPEKAEAVAKLARLLPRFEEVPYNPGKARKATIPRALYDAGKHVNLPIGFFTDKNLFYIETHLHSLPTTKHRAATSSATDYILDIKAVSKLLGIDESARNENLTYQEFREVADNNYEFESTRDEDGVNGSRAHFASNHFSFFLNHPESHDMYDWWKPRELKLRNDRIMYKAAFSLEAYNLVWSEIVMGRDTELLIEASVKKLRDESRTAAVKREVPTVTAWDVRNKVTGSMSMTTQSTGPSSGESYQRENLLRRTEIAQAVSVTGSISGAVDVPAVKTRMYAHSAVPQDTTPSVGLAEASQLDHFLQLCTPPILLYHDFADFILNRPPLPNTPLDYIELYNRIVTPYNADEFERLLDLYHLSAQYPILVHNLRHGFPLGKMPLLTETIIMDNDRSVLEHPDIVSKYLSEEALAGRMAGPFSQDQVFQIMRGHFPQGPSLPPKFRVCRNLSKDGRYKDGRIFPSINSHVEKELFPTRFDTAPKVAEVCEHVRYAGNAAPFYVGNVVSPHVGNVVLPYVGNVVSPMLGMLSYSMWSMVLFHPCQWVVVLFYVEQDATNNIALAPPGTQACTLDIEKFHRTCPVNPHHKPYLVVCDNLGQFWTDNCTCFGASPASSNAGMISNAVVDIWRAAQVTPVFKYEDDLKLLRFPSGTTNIYRYDKNSALDIVRSLGVRWHPNKGDDDFTFITTYIGFLWDLALKRVSLPNDKRLKYLERIHLFLSEFSGVRVPLFAIESIHGTLCHISFVYPEGRSHLPALSNFMASFRSPHEESRGRYPSDTVLMELQWWLQELEKPNHFRQLKPKGPLLDHGIYVDASTEWGIGIVFEGRWAAFRLRPGWKIFGRDICWLETVAVELLFYFLESWNFQDVFIRIHSDNQGTIGAMEKVRSPNFWINMSIRRICSVVYPLFIIPDMVYVRSADNLADPYSRGILGPANSKISLSFELPDELIDRQRFSGFHPCLPAPLLSRPSFSPSDPNPNHLPLSSAPRIPAPILPPSTPSSATCQDSSWGGEVFAISKRKQRKGHEIAVNALRPNVKAPDRLLAWSTPYSRAKKNEEFSSIPRHILDEGERLIGKALAGSTRSTYGAGLKEFHRWCDRENIAESSRMPAPEMLIVGFVAAHSGSVTGKTINSWLSAIRAWHVLHRAPWPAESFCVKYARKAARIEGSHLTRPRRNPITLQHLLALYVALDLTKPFHCAVWAVALLSFWGCRRLGELTVPGISKFDPKFHVSRLPSIDAYFINHDRKKIKFHIPWTKTTFERGADFIASQQPNVLCPCDAFRLHWKANSSVPEGFSLFGYIGDDDKPQHMVKSTFWNFVNDIWKYAGLLNVLGHSFRIGGAVELLLAGYPPHVVACIGGWNSLAFLVYWRQIEEIVMAQVDSAEDARWHKTSQDMANYRKSCNISEKMISDCLKGTDLNFDIVD</sequence>
<dbReference type="Proteomes" id="UP000518752">
    <property type="component" value="Unassembled WGS sequence"/>
</dbReference>
<gene>
    <name evidence="4" type="ORF">D9757_013449</name>
</gene>
<name>A0A8H5GA33_9AGAR</name>
<feature type="compositionally biased region" description="Low complexity" evidence="3">
    <location>
        <begin position="1"/>
        <end position="35"/>
    </location>
</feature>
<dbReference type="EMBL" id="JAACJN010000211">
    <property type="protein sequence ID" value="KAF5361217.1"/>
    <property type="molecule type" value="Genomic_DNA"/>
</dbReference>
<dbReference type="PANTHER" id="PTHR33050">
    <property type="entry name" value="REVERSE TRANSCRIPTASE DOMAIN-CONTAINING PROTEIN"/>
    <property type="match status" value="1"/>
</dbReference>
<dbReference type="InterPro" id="IPR010998">
    <property type="entry name" value="Integrase_recombinase_N"/>
</dbReference>
<feature type="region of interest" description="Disordered" evidence="3">
    <location>
        <begin position="419"/>
        <end position="438"/>
    </location>
</feature>
<evidence type="ECO:0000313" key="4">
    <source>
        <dbReference type="EMBL" id="KAF5361217.1"/>
    </source>
</evidence>
<comment type="caution">
    <text evidence="4">The sequence shown here is derived from an EMBL/GenBank/DDBJ whole genome shotgun (WGS) entry which is preliminary data.</text>
</comment>
<dbReference type="InterPro" id="IPR013762">
    <property type="entry name" value="Integrase-like_cat_sf"/>
</dbReference>
<feature type="region of interest" description="Disordered" evidence="3">
    <location>
        <begin position="1155"/>
        <end position="1194"/>
    </location>
</feature>
<keyword evidence="5" id="KW-1185">Reference proteome</keyword>
<keyword evidence="1" id="KW-0238">DNA-binding</keyword>
<evidence type="ECO:0000313" key="5">
    <source>
        <dbReference type="Proteomes" id="UP000518752"/>
    </source>
</evidence>
<dbReference type="OrthoDB" id="2506773at2759"/>
<feature type="region of interest" description="Disordered" evidence="3">
    <location>
        <begin position="1"/>
        <end position="80"/>
    </location>
</feature>
<reference evidence="4 5" key="1">
    <citation type="journal article" date="2020" name="ISME J.">
        <title>Uncovering the hidden diversity of litter-decomposition mechanisms in mushroom-forming fungi.</title>
        <authorList>
            <person name="Floudas D."/>
            <person name="Bentzer J."/>
            <person name="Ahren D."/>
            <person name="Johansson T."/>
            <person name="Persson P."/>
            <person name="Tunlid A."/>
        </authorList>
    </citation>
    <scope>NUCLEOTIDE SEQUENCE [LARGE SCALE GENOMIC DNA]</scope>
    <source>
        <strain evidence="4 5">CBS 406.79</strain>
    </source>
</reference>
<evidence type="ECO:0000256" key="1">
    <source>
        <dbReference type="ARBA" id="ARBA00023125"/>
    </source>
</evidence>
<dbReference type="Gene3D" id="1.10.443.10">
    <property type="entry name" value="Intergrase catalytic core"/>
    <property type="match status" value="1"/>
</dbReference>
<dbReference type="Gene3D" id="1.10.150.130">
    <property type="match status" value="1"/>
</dbReference>
<dbReference type="SUPFAM" id="SSF56349">
    <property type="entry name" value="DNA breaking-rejoining enzymes"/>
    <property type="match status" value="1"/>
</dbReference>
<dbReference type="PANTHER" id="PTHR33050:SF7">
    <property type="entry name" value="RIBONUCLEASE H"/>
    <property type="match status" value="1"/>
</dbReference>
<dbReference type="InterPro" id="IPR052055">
    <property type="entry name" value="Hepadnavirus_pol/RT"/>
</dbReference>
<protein>
    <submittedName>
        <fullName evidence="4">Uncharacterized protein</fullName>
    </submittedName>
</protein>
<dbReference type="GO" id="GO:0003677">
    <property type="term" value="F:DNA binding"/>
    <property type="evidence" value="ECO:0007669"/>
    <property type="project" value="UniProtKB-KW"/>
</dbReference>
<dbReference type="SUPFAM" id="SSF47823">
    <property type="entry name" value="lambda integrase-like, N-terminal domain"/>
    <property type="match status" value="1"/>
</dbReference>
<feature type="compositionally biased region" description="Pro residues" evidence="3">
    <location>
        <begin position="1176"/>
        <end position="1185"/>
    </location>
</feature>
<proteinExistence type="predicted"/>
<dbReference type="GO" id="GO:0006310">
    <property type="term" value="P:DNA recombination"/>
    <property type="evidence" value="ECO:0007669"/>
    <property type="project" value="UniProtKB-KW"/>
</dbReference>
<evidence type="ECO:0000256" key="2">
    <source>
        <dbReference type="ARBA" id="ARBA00023172"/>
    </source>
</evidence>
<accession>A0A8H5GA33</accession>
<evidence type="ECO:0000256" key="3">
    <source>
        <dbReference type="SAM" id="MobiDB-lite"/>
    </source>
</evidence>
<feature type="compositionally biased region" description="Polar residues" evidence="3">
    <location>
        <begin position="36"/>
        <end position="49"/>
    </location>
</feature>
<feature type="compositionally biased region" description="Low complexity" evidence="3">
    <location>
        <begin position="419"/>
        <end position="433"/>
    </location>
</feature>
<keyword evidence="2" id="KW-0233">DNA recombination</keyword>
<dbReference type="InterPro" id="IPR011010">
    <property type="entry name" value="DNA_brk_join_enz"/>
</dbReference>
<dbReference type="GO" id="GO:0015074">
    <property type="term" value="P:DNA integration"/>
    <property type="evidence" value="ECO:0007669"/>
    <property type="project" value="InterPro"/>
</dbReference>
<organism evidence="4 5">
    <name type="scientific">Collybiopsis confluens</name>
    <dbReference type="NCBI Taxonomy" id="2823264"/>
    <lineage>
        <taxon>Eukaryota</taxon>
        <taxon>Fungi</taxon>
        <taxon>Dikarya</taxon>
        <taxon>Basidiomycota</taxon>
        <taxon>Agaricomycotina</taxon>
        <taxon>Agaricomycetes</taxon>
        <taxon>Agaricomycetidae</taxon>
        <taxon>Agaricales</taxon>
        <taxon>Marasmiineae</taxon>
        <taxon>Omphalotaceae</taxon>
        <taxon>Collybiopsis</taxon>
    </lineage>
</organism>